<dbReference type="OrthoDB" id="9804434at2"/>
<evidence type="ECO:0000256" key="6">
    <source>
        <dbReference type="ARBA" id="ARBA00022777"/>
    </source>
</evidence>
<proteinExistence type="inferred from homology"/>
<dbReference type="InterPro" id="IPR005715">
    <property type="entry name" value="Glu_5kinase/COase_Synthase"/>
</dbReference>
<dbReference type="SUPFAM" id="SSF53633">
    <property type="entry name" value="Carbamate kinase-like"/>
    <property type="match status" value="1"/>
</dbReference>
<dbReference type="Gene3D" id="2.30.130.10">
    <property type="entry name" value="PUA domain"/>
    <property type="match status" value="1"/>
</dbReference>
<evidence type="ECO:0000313" key="11">
    <source>
        <dbReference type="Proteomes" id="UP000298284"/>
    </source>
</evidence>
<dbReference type="InterPro" id="IPR002478">
    <property type="entry name" value="PUA"/>
</dbReference>
<keyword evidence="7 8" id="KW-0067">ATP-binding</keyword>
<comment type="function">
    <text evidence="8">Catalyzes the transfer of a phosphate group to glutamate to form L-glutamate 5-phosphate.</text>
</comment>
<dbReference type="GO" id="GO:0004349">
    <property type="term" value="F:glutamate 5-kinase activity"/>
    <property type="evidence" value="ECO:0007669"/>
    <property type="project" value="UniProtKB-UniRule"/>
</dbReference>
<dbReference type="GO" id="GO:0003723">
    <property type="term" value="F:RNA binding"/>
    <property type="evidence" value="ECO:0007669"/>
    <property type="project" value="InterPro"/>
</dbReference>
<dbReference type="SUPFAM" id="SSF88697">
    <property type="entry name" value="PUA domain-like"/>
    <property type="match status" value="1"/>
</dbReference>
<dbReference type="GO" id="GO:0055129">
    <property type="term" value="P:L-proline biosynthetic process"/>
    <property type="evidence" value="ECO:0007669"/>
    <property type="project" value="UniProtKB-UniRule"/>
</dbReference>
<dbReference type="CDD" id="cd21157">
    <property type="entry name" value="PUA_G5K"/>
    <property type="match status" value="1"/>
</dbReference>
<dbReference type="RefSeq" id="WP_135529274.1">
    <property type="nucleotide sequence ID" value="NZ_SRKZ01000001.1"/>
</dbReference>
<dbReference type="CDD" id="cd04242">
    <property type="entry name" value="AAK_G5K_ProB"/>
    <property type="match status" value="1"/>
</dbReference>
<dbReference type="SMART" id="SM00359">
    <property type="entry name" value="PUA"/>
    <property type="match status" value="1"/>
</dbReference>
<dbReference type="GO" id="GO:0005524">
    <property type="term" value="F:ATP binding"/>
    <property type="evidence" value="ECO:0007669"/>
    <property type="project" value="UniProtKB-KW"/>
</dbReference>
<feature type="binding site" evidence="8">
    <location>
        <position position="150"/>
    </location>
    <ligand>
        <name>substrate</name>
    </ligand>
</feature>
<dbReference type="Gene3D" id="3.40.1160.10">
    <property type="entry name" value="Acetylglutamate kinase-like"/>
    <property type="match status" value="1"/>
</dbReference>
<protein>
    <recommendedName>
        <fullName evidence="8">Glutamate 5-kinase</fullName>
        <ecNumber evidence="8">2.7.2.11</ecNumber>
    </recommendedName>
    <alternativeName>
        <fullName evidence="8">Gamma-glutamyl kinase</fullName>
        <shortName evidence="8">GK</shortName>
    </alternativeName>
</protein>
<dbReference type="Pfam" id="PF00696">
    <property type="entry name" value="AA_kinase"/>
    <property type="match status" value="1"/>
</dbReference>
<feature type="binding site" evidence="8">
    <location>
        <position position="138"/>
    </location>
    <ligand>
        <name>substrate</name>
    </ligand>
</feature>
<name>A0A4Z0MTI8_9BACT</name>
<dbReference type="PRINTS" id="PR00474">
    <property type="entry name" value="GLU5KINASE"/>
</dbReference>
<keyword evidence="2 8" id="KW-0028">Amino-acid biosynthesis</keyword>
<keyword evidence="1 8" id="KW-0963">Cytoplasm</keyword>
<evidence type="ECO:0000313" key="10">
    <source>
        <dbReference type="EMBL" id="TGD83122.1"/>
    </source>
</evidence>
<dbReference type="Pfam" id="PF01472">
    <property type="entry name" value="PUA"/>
    <property type="match status" value="1"/>
</dbReference>
<evidence type="ECO:0000256" key="3">
    <source>
        <dbReference type="ARBA" id="ARBA00022650"/>
    </source>
</evidence>
<dbReference type="Proteomes" id="UP000298284">
    <property type="component" value="Unassembled WGS sequence"/>
</dbReference>
<evidence type="ECO:0000256" key="7">
    <source>
        <dbReference type="ARBA" id="ARBA00022840"/>
    </source>
</evidence>
<dbReference type="AlphaFoldDB" id="A0A4Z0MTI8"/>
<dbReference type="HAMAP" id="MF_00456">
    <property type="entry name" value="ProB"/>
    <property type="match status" value="1"/>
</dbReference>
<accession>A0A4Z0MTI8</accession>
<comment type="catalytic activity">
    <reaction evidence="8">
        <text>L-glutamate + ATP = L-glutamyl 5-phosphate + ADP</text>
        <dbReference type="Rhea" id="RHEA:14877"/>
        <dbReference type="ChEBI" id="CHEBI:29985"/>
        <dbReference type="ChEBI" id="CHEBI:30616"/>
        <dbReference type="ChEBI" id="CHEBI:58274"/>
        <dbReference type="ChEBI" id="CHEBI:456216"/>
        <dbReference type="EC" id="2.7.2.11"/>
    </reaction>
</comment>
<feature type="domain" description="PUA" evidence="9">
    <location>
        <begin position="277"/>
        <end position="351"/>
    </location>
</feature>
<comment type="caution">
    <text evidence="8">Lacks conserved residue(s) required for the propagation of feature annotation.</text>
</comment>
<keyword evidence="6 8" id="KW-0418">Kinase</keyword>
<dbReference type="UniPathway" id="UPA00098">
    <property type="reaction ID" value="UER00359"/>
</dbReference>
<evidence type="ECO:0000256" key="1">
    <source>
        <dbReference type="ARBA" id="ARBA00022490"/>
    </source>
</evidence>
<dbReference type="PANTHER" id="PTHR43654:SF1">
    <property type="entry name" value="ISOPENTENYL PHOSPHATE KINASE"/>
    <property type="match status" value="1"/>
</dbReference>
<keyword evidence="4 8" id="KW-0808">Transferase</keyword>
<comment type="pathway">
    <text evidence="8">Amino-acid biosynthesis; L-proline biosynthesis; L-glutamate 5-semialdehyde from L-glutamate: step 1/2.</text>
</comment>
<dbReference type="InterPro" id="IPR036974">
    <property type="entry name" value="PUA_sf"/>
</dbReference>
<dbReference type="PANTHER" id="PTHR43654">
    <property type="entry name" value="GLUTAMATE 5-KINASE"/>
    <property type="match status" value="1"/>
</dbReference>
<comment type="similarity">
    <text evidence="8">Belongs to the glutamate 5-kinase family.</text>
</comment>
<evidence type="ECO:0000256" key="8">
    <source>
        <dbReference type="HAMAP-Rule" id="MF_00456"/>
    </source>
</evidence>
<keyword evidence="11" id="KW-1185">Reference proteome</keyword>
<evidence type="ECO:0000259" key="9">
    <source>
        <dbReference type="SMART" id="SM00359"/>
    </source>
</evidence>
<comment type="subcellular location">
    <subcellularLocation>
        <location evidence="8">Cytoplasm</location>
    </subcellularLocation>
</comment>
<evidence type="ECO:0000256" key="2">
    <source>
        <dbReference type="ARBA" id="ARBA00022605"/>
    </source>
</evidence>
<feature type="binding site" evidence="8">
    <location>
        <position position="11"/>
    </location>
    <ligand>
        <name>ATP</name>
        <dbReference type="ChEBI" id="CHEBI:30616"/>
    </ligand>
</feature>
<keyword evidence="5 8" id="KW-0547">Nucleotide-binding</keyword>
<dbReference type="PROSITE" id="PS50890">
    <property type="entry name" value="PUA"/>
    <property type="match status" value="1"/>
</dbReference>
<dbReference type="PIRSF" id="PIRSF000729">
    <property type="entry name" value="GK"/>
    <property type="match status" value="1"/>
</dbReference>
<keyword evidence="3 8" id="KW-0641">Proline biosynthesis</keyword>
<evidence type="ECO:0000256" key="4">
    <source>
        <dbReference type="ARBA" id="ARBA00022679"/>
    </source>
</evidence>
<dbReference type="InterPro" id="IPR001057">
    <property type="entry name" value="Glu/AcGlu_kinase"/>
</dbReference>
<dbReference type="InterPro" id="IPR041739">
    <property type="entry name" value="G5K_ProB"/>
</dbReference>
<comment type="caution">
    <text evidence="10">The sequence shown here is derived from an EMBL/GenBank/DDBJ whole genome shotgun (WGS) entry which is preliminary data.</text>
</comment>
<gene>
    <name evidence="8 10" type="primary">proB</name>
    <name evidence="10" type="ORF">EU557_04905</name>
</gene>
<organism evidence="10 11">
    <name type="scientific">Hymenobacter wooponensis</name>
    <dbReference type="NCBI Taxonomy" id="1525360"/>
    <lineage>
        <taxon>Bacteria</taxon>
        <taxon>Pseudomonadati</taxon>
        <taxon>Bacteroidota</taxon>
        <taxon>Cytophagia</taxon>
        <taxon>Cytophagales</taxon>
        <taxon>Hymenobacteraceae</taxon>
        <taxon>Hymenobacter</taxon>
    </lineage>
</organism>
<dbReference type="EC" id="2.7.2.11" evidence="8"/>
<dbReference type="NCBIfam" id="TIGR01027">
    <property type="entry name" value="proB"/>
    <property type="match status" value="1"/>
</dbReference>
<feature type="binding site" evidence="8">
    <location>
        <position position="51"/>
    </location>
    <ligand>
        <name>substrate</name>
    </ligand>
</feature>
<evidence type="ECO:0000256" key="5">
    <source>
        <dbReference type="ARBA" id="ARBA00022741"/>
    </source>
</evidence>
<dbReference type="FunFam" id="3.40.1160.10:FF:000040">
    <property type="entry name" value="Glutamate 5-kinase"/>
    <property type="match status" value="1"/>
</dbReference>
<dbReference type="InterPro" id="IPR001048">
    <property type="entry name" value="Asp/Glu/Uridylate_kinase"/>
</dbReference>
<reference evidence="10 11" key="1">
    <citation type="submission" date="2019-04" db="EMBL/GenBank/DDBJ databases">
        <authorList>
            <person name="Feng G."/>
            <person name="Zhang J."/>
            <person name="Zhu H."/>
        </authorList>
    </citation>
    <scope>NUCLEOTIDE SEQUENCE [LARGE SCALE GENOMIC DNA]</scope>
    <source>
        <strain evidence="10 11">JCM 19491</strain>
    </source>
</reference>
<dbReference type="EMBL" id="SRKZ01000001">
    <property type="protein sequence ID" value="TGD83122.1"/>
    <property type="molecule type" value="Genomic_DNA"/>
</dbReference>
<sequence length="363" mass="39282">MALPYHRIIVKIGSNVLTQANGLPDHARIGHLVEQIAGLKKQGKEVIVVSSGAVASGRSLVQVPEKADAVTSRQVLAAVGQVKLLATYAELLGHHELLCAQVLVTKEDFRDRQHYLNMQNCFRALLQNSIIPIVNENDVISVTELMFTDNDELAALVATMLNADALLILSNVDGIFNGNPQDPAAELIPEIEPTTTSFSSFVTTQRSQFGRGGMITKCHMAHKVAQLGIAVHIANGKTENILPRLLNQEVVNTRFLPSKTASSKKKWIAHSDLAAKGAVQINAGAKAALTEPHKATSLLPVGILGIMGTFQKGDIIRILDETSKPIGLGMAEYSSDKALERLGHQNQKPLVHYDYLFLSAEIS</sequence>
<dbReference type="GO" id="GO:0005829">
    <property type="term" value="C:cytosol"/>
    <property type="evidence" value="ECO:0007669"/>
    <property type="project" value="TreeGrafter"/>
</dbReference>
<dbReference type="InterPro" id="IPR011529">
    <property type="entry name" value="Glu_5kinase"/>
</dbReference>
<dbReference type="InterPro" id="IPR015947">
    <property type="entry name" value="PUA-like_sf"/>
</dbReference>
<dbReference type="InterPro" id="IPR036393">
    <property type="entry name" value="AceGlu_kinase-like_sf"/>
</dbReference>